<gene>
    <name evidence="1" type="ORF">OIU84_022353</name>
</gene>
<dbReference type="Proteomes" id="UP001162972">
    <property type="component" value="Chromosome 1"/>
</dbReference>
<reference evidence="1 2" key="1">
    <citation type="journal article" date="2023" name="Int. J. Mol. Sci.">
        <title>De Novo Assembly and Annotation of 11 Diverse Shrub Willow (Salix) Genomes Reveals Novel Gene Organization in Sex-Linked Regions.</title>
        <authorList>
            <person name="Hyden B."/>
            <person name="Feng K."/>
            <person name="Yates T.B."/>
            <person name="Jawdy S."/>
            <person name="Cereghino C."/>
            <person name="Smart L.B."/>
            <person name="Muchero W."/>
        </authorList>
    </citation>
    <scope>NUCLEOTIDE SEQUENCE [LARGE SCALE GENOMIC DNA]</scope>
    <source>
        <tissue evidence="1">Shoot tip</tissue>
    </source>
</reference>
<protein>
    <submittedName>
        <fullName evidence="1">Uncharacterized protein</fullName>
    </submittedName>
</protein>
<evidence type="ECO:0000313" key="1">
    <source>
        <dbReference type="EMBL" id="KAJ6426744.1"/>
    </source>
</evidence>
<name>A0AAD6KNF2_9ROSI</name>
<dbReference type="EMBL" id="JAPFFJ010000005">
    <property type="protein sequence ID" value="KAJ6426744.1"/>
    <property type="molecule type" value="Genomic_DNA"/>
</dbReference>
<proteinExistence type="predicted"/>
<keyword evidence="2" id="KW-1185">Reference proteome</keyword>
<sequence length="84" mass="9128">MNFKYGSGGAGEEAEALAFLQVNNTLLNMVLIIGNSNRLVSSEEEEEEEEGTQESMAKVLGCLFLLSGCIWAITGLHGLSRYRS</sequence>
<accession>A0AAD6KNF2</accession>
<dbReference type="AlphaFoldDB" id="A0AAD6KNF2"/>
<evidence type="ECO:0000313" key="2">
    <source>
        <dbReference type="Proteomes" id="UP001162972"/>
    </source>
</evidence>
<comment type="caution">
    <text evidence="1">The sequence shown here is derived from an EMBL/GenBank/DDBJ whole genome shotgun (WGS) entry which is preliminary data.</text>
</comment>
<organism evidence="1 2">
    <name type="scientific">Salix udensis</name>
    <dbReference type="NCBI Taxonomy" id="889485"/>
    <lineage>
        <taxon>Eukaryota</taxon>
        <taxon>Viridiplantae</taxon>
        <taxon>Streptophyta</taxon>
        <taxon>Embryophyta</taxon>
        <taxon>Tracheophyta</taxon>
        <taxon>Spermatophyta</taxon>
        <taxon>Magnoliopsida</taxon>
        <taxon>eudicotyledons</taxon>
        <taxon>Gunneridae</taxon>
        <taxon>Pentapetalae</taxon>
        <taxon>rosids</taxon>
        <taxon>fabids</taxon>
        <taxon>Malpighiales</taxon>
        <taxon>Salicaceae</taxon>
        <taxon>Saliceae</taxon>
        <taxon>Salix</taxon>
    </lineage>
</organism>